<dbReference type="GO" id="GO:0019843">
    <property type="term" value="F:rRNA binding"/>
    <property type="evidence" value="ECO:0007669"/>
    <property type="project" value="UniProtKB-KW"/>
</dbReference>
<reference evidence="9" key="1">
    <citation type="submission" date="2017-09" db="EMBL/GenBank/DDBJ databases">
        <title>Depth-based differentiation of microbial function through sediment-hosted aquifers and enrichment of novel symbionts in the deep terrestrial subsurface.</title>
        <authorList>
            <person name="Probst A.J."/>
            <person name="Ladd B."/>
            <person name="Jarett J.K."/>
            <person name="Geller-Mcgrath D.E."/>
            <person name="Sieber C.M.K."/>
            <person name="Emerson J.B."/>
            <person name="Anantharaman K."/>
            <person name="Thomas B.C."/>
            <person name="Malmstrom R."/>
            <person name="Stieglmeier M."/>
            <person name="Klingl A."/>
            <person name="Woyke T."/>
            <person name="Ryan C.M."/>
            <person name="Banfield J.F."/>
        </authorList>
    </citation>
    <scope>NUCLEOTIDE SEQUENCE [LARGE SCALE GENOMIC DNA]</scope>
</reference>
<dbReference type="GO" id="GO:1990904">
    <property type="term" value="C:ribonucleoprotein complex"/>
    <property type="evidence" value="ECO:0007669"/>
    <property type="project" value="UniProtKB-KW"/>
</dbReference>
<dbReference type="GO" id="GO:0003735">
    <property type="term" value="F:structural constituent of ribosome"/>
    <property type="evidence" value="ECO:0007669"/>
    <property type="project" value="UniProtKB-UniRule"/>
</dbReference>
<dbReference type="GO" id="GO:0006412">
    <property type="term" value="P:translation"/>
    <property type="evidence" value="ECO:0007669"/>
    <property type="project" value="UniProtKB-UniRule"/>
</dbReference>
<gene>
    <name evidence="8" type="ORF">COT79_01970</name>
</gene>
<comment type="caution">
    <text evidence="8">The sequence shown here is derived from an EMBL/GenBank/DDBJ whole genome shotgun (WGS) entry which is preliminary data.</text>
</comment>
<name>A0A2M6R8N7_9BACT</name>
<evidence type="ECO:0000256" key="3">
    <source>
        <dbReference type="ARBA" id="ARBA00022884"/>
    </source>
</evidence>
<evidence type="ECO:0000256" key="5">
    <source>
        <dbReference type="ARBA" id="ARBA00023274"/>
    </source>
</evidence>
<evidence type="ECO:0000256" key="2">
    <source>
        <dbReference type="ARBA" id="ARBA00022730"/>
    </source>
</evidence>
<evidence type="ECO:0000256" key="6">
    <source>
        <dbReference type="NCBIfam" id="TIGR03625"/>
    </source>
</evidence>
<dbReference type="Pfam" id="PF00297">
    <property type="entry name" value="Ribosomal_L3"/>
    <property type="match status" value="1"/>
</dbReference>
<evidence type="ECO:0000256" key="1">
    <source>
        <dbReference type="ARBA" id="ARBA00006540"/>
    </source>
</evidence>
<organism evidence="8 9">
    <name type="scientific">Candidatus Berkelbacteria bacterium CG10_big_fil_rev_8_21_14_0_10_43_14</name>
    <dbReference type="NCBI Taxonomy" id="1974515"/>
    <lineage>
        <taxon>Bacteria</taxon>
        <taxon>Candidatus Berkelbacteria</taxon>
    </lineage>
</organism>
<dbReference type="Gene3D" id="3.30.160.810">
    <property type="match status" value="1"/>
</dbReference>
<dbReference type="InterPro" id="IPR009000">
    <property type="entry name" value="Transl_B-barrel_sf"/>
</dbReference>
<dbReference type="SUPFAM" id="SSF50447">
    <property type="entry name" value="Translation proteins"/>
    <property type="match status" value="1"/>
</dbReference>
<evidence type="ECO:0000313" key="8">
    <source>
        <dbReference type="EMBL" id="PIS06905.1"/>
    </source>
</evidence>
<dbReference type="GO" id="GO:0005840">
    <property type="term" value="C:ribosome"/>
    <property type="evidence" value="ECO:0007669"/>
    <property type="project" value="UniProtKB-UniRule"/>
</dbReference>
<protein>
    <recommendedName>
        <fullName evidence="6">50S ribosomal protein L3</fullName>
    </recommendedName>
</protein>
<evidence type="ECO:0000313" key="9">
    <source>
        <dbReference type="Proteomes" id="UP000231162"/>
    </source>
</evidence>
<keyword evidence="5" id="KW-0687">Ribonucleoprotein</keyword>
<proteinExistence type="inferred from homology"/>
<keyword evidence="4 8" id="KW-0689">Ribosomal protein</keyword>
<dbReference type="FunFam" id="2.40.30.10:FF:000004">
    <property type="entry name" value="50S ribosomal protein L3"/>
    <property type="match status" value="1"/>
</dbReference>
<evidence type="ECO:0000256" key="7">
    <source>
        <dbReference type="SAM" id="MobiDB-lite"/>
    </source>
</evidence>
<keyword evidence="3" id="KW-0694">RNA-binding</keyword>
<dbReference type="Gene3D" id="2.40.30.10">
    <property type="entry name" value="Translation factors"/>
    <property type="match status" value="1"/>
</dbReference>
<feature type="region of interest" description="Disordered" evidence="7">
    <location>
        <begin position="123"/>
        <end position="145"/>
    </location>
</feature>
<dbReference type="NCBIfam" id="TIGR03625">
    <property type="entry name" value="L3_bact"/>
    <property type="match status" value="1"/>
</dbReference>
<keyword evidence="2" id="KW-0699">rRNA-binding</keyword>
<dbReference type="InterPro" id="IPR000597">
    <property type="entry name" value="Ribosomal_uL3"/>
</dbReference>
<dbReference type="EMBL" id="PEZX01000029">
    <property type="protein sequence ID" value="PIS06905.1"/>
    <property type="molecule type" value="Genomic_DNA"/>
</dbReference>
<comment type="similarity">
    <text evidence="1">Belongs to the universal ribosomal protein uL3 family.</text>
</comment>
<accession>A0A2M6R8N7</accession>
<sequence>MIKLFGQKIGMAQLFDAKGAVQVATVLRIPKHIVSQIKSSDHDGYSAIQLGAPISKKVSKPILGKLTKNNIDTPLSHFIESVSEEDSVKIGDTFDVNYFSHDDMVTVIGVSKGKGFAGTIKRHGFHRGPKTHGSNNYRQPGSIGSAYPERVVKGKKMAGHMGHEQITVKGLRVLSISQKDNTIIVSGPVPGPRRSYIALTKETV</sequence>
<dbReference type="AlphaFoldDB" id="A0A2M6R8N7"/>
<dbReference type="PANTHER" id="PTHR11229">
    <property type="entry name" value="50S RIBOSOMAL PROTEIN L3"/>
    <property type="match status" value="1"/>
</dbReference>
<dbReference type="Proteomes" id="UP000231162">
    <property type="component" value="Unassembled WGS sequence"/>
</dbReference>
<dbReference type="PANTHER" id="PTHR11229:SF16">
    <property type="entry name" value="LARGE RIBOSOMAL SUBUNIT PROTEIN UL3C"/>
    <property type="match status" value="1"/>
</dbReference>
<dbReference type="InterPro" id="IPR019927">
    <property type="entry name" value="Ribosomal_uL3_bac/org-type"/>
</dbReference>
<evidence type="ECO:0000256" key="4">
    <source>
        <dbReference type="ARBA" id="ARBA00022980"/>
    </source>
</evidence>